<accession>A0A833YBT0</accession>
<name>A0A833YBT0_9CHIR</name>
<protein>
    <submittedName>
        <fullName evidence="1">Uncharacterized protein</fullName>
    </submittedName>
</protein>
<dbReference type="AlphaFoldDB" id="A0A833YBT0"/>
<sequence length="138" mass="15801">MATPYPYLFFPAPPQFPCILIRSLFIVHEASPPPPPLRRGAAEEASCLPRMLMTPVRPRAGSRHVGRHACPGPGCDSPVWRSIVDRAESYPAFYHVTCWIHATYTCWMWLDGRRCEGRRSYLCYSNRGHWPLGLYLAR</sequence>
<gene>
    <name evidence="1" type="ORF">HJG60_009377</name>
</gene>
<proteinExistence type="predicted"/>
<comment type="caution">
    <text evidence="1">The sequence shown here is derived from an EMBL/GenBank/DDBJ whole genome shotgun (WGS) entry which is preliminary data.</text>
</comment>
<reference evidence="1 2" key="1">
    <citation type="journal article" date="2020" name="Nature">
        <title>Six reference-quality genomes reveal evolution of bat adaptations.</title>
        <authorList>
            <person name="Jebb D."/>
            <person name="Huang Z."/>
            <person name="Pippel M."/>
            <person name="Hughes G.M."/>
            <person name="Lavrichenko K."/>
            <person name="Devanna P."/>
            <person name="Winkler S."/>
            <person name="Jermiin L.S."/>
            <person name="Skirmuntt E.C."/>
            <person name="Katzourakis A."/>
            <person name="Burkitt-Gray L."/>
            <person name="Ray D.A."/>
            <person name="Sullivan K.A.M."/>
            <person name="Roscito J.G."/>
            <person name="Kirilenko B.M."/>
            <person name="Davalos L.M."/>
            <person name="Corthals A.P."/>
            <person name="Power M.L."/>
            <person name="Jones G."/>
            <person name="Ransome R.D."/>
            <person name="Dechmann D.K.N."/>
            <person name="Locatelli A.G."/>
            <person name="Puechmaille S.J."/>
            <person name="Fedrigo O."/>
            <person name="Jarvis E.D."/>
            <person name="Hiller M."/>
            <person name="Vernes S.C."/>
            <person name="Myers E.W."/>
            <person name="Teeling E.C."/>
        </authorList>
    </citation>
    <scope>NUCLEOTIDE SEQUENCE [LARGE SCALE GENOMIC DNA]</scope>
    <source>
        <strain evidence="1">Bat1K_MPI-CBG_1</strain>
    </source>
</reference>
<evidence type="ECO:0000313" key="2">
    <source>
        <dbReference type="Proteomes" id="UP000664940"/>
    </source>
</evidence>
<organism evidence="1 2">
    <name type="scientific">Phyllostomus discolor</name>
    <name type="common">pale spear-nosed bat</name>
    <dbReference type="NCBI Taxonomy" id="89673"/>
    <lineage>
        <taxon>Eukaryota</taxon>
        <taxon>Metazoa</taxon>
        <taxon>Chordata</taxon>
        <taxon>Craniata</taxon>
        <taxon>Vertebrata</taxon>
        <taxon>Euteleostomi</taxon>
        <taxon>Mammalia</taxon>
        <taxon>Eutheria</taxon>
        <taxon>Laurasiatheria</taxon>
        <taxon>Chiroptera</taxon>
        <taxon>Yangochiroptera</taxon>
        <taxon>Phyllostomidae</taxon>
        <taxon>Phyllostominae</taxon>
        <taxon>Phyllostomus</taxon>
    </lineage>
</organism>
<dbReference type="Proteomes" id="UP000664940">
    <property type="component" value="Unassembled WGS sequence"/>
</dbReference>
<dbReference type="EMBL" id="JABVXQ010000015">
    <property type="protein sequence ID" value="KAF6074967.1"/>
    <property type="molecule type" value="Genomic_DNA"/>
</dbReference>
<evidence type="ECO:0000313" key="1">
    <source>
        <dbReference type="EMBL" id="KAF6074967.1"/>
    </source>
</evidence>